<dbReference type="PANTHER" id="PTHR41786:SF1">
    <property type="entry name" value="6-HYDROXYMETHYLPTERIN DIPHOSPHOKINASE MPTE-LIKE DOMAIN-CONTAINING PROTEIN"/>
    <property type="match status" value="1"/>
</dbReference>
<evidence type="ECO:0000313" key="4">
    <source>
        <dbReference type="Proteomes" id="UP000283701"/>
    </source>
</evidence>
<dbReference type="SUPFAM" id="SSF53335">
    <property type="entry name" value="S-adenosyl-L-methionine-dependent methyltransferases"/>
    <property type="match status" value="1"/>
</dbReference>
<evidence type="ECO:0000259" key="2">
    <source>
        <dbReference type="Pfam" id="PF20157"/>
    </source>
</evidence>
<comment type="caution">
    <text evidence="3">The sequence shown here is derived from an EMBL/GenBank/DDBJ whole genome shotgun (WGS) entry which is preliminary data.</text>
</comment>
<evidence type="ECO:0000313" key="3">
    <source>
        <dbReference type="EMBL" id="RHF83268.1"/>
    </source>
</evidence>
<dbReference type="InterPro" id="IPR029063">
    <property type="entry name" value="SAM-dependent_MTases_sf"/>
</dbReference>
<name>A0A3R6GFY1_9FIRM</name>
<feature type="domain" description="6-hydroxymethylpterin diphosphokinase MptE-like" evidence="1">
    <location>
        <begin position="306"/>
        <end position="464"/>
    </location>
</feature>
<organism evidence="3 4">
    <name type="scientific">Roseburia inulinivorans</name>
    <dbReference type="NCBI Taxonomy" id="360807"/>
    <lineage>
        <taxon>Bacteria</taxon>
        <taxon>Bacillati</taxon>
        <taxon>Bacillota</taxon>
        <taxon>Clostridia</taxon>
        <taxon>Lachnospirales</taxon>
        <taxon>Lachnospiraceae</taxon>
        <taxon>Roseburia</taxon>
    </lineage>
</organism>
<dbReference type="AlphaFoldDB" id="A0A3R6GFY1"/>
<sequence length="541" mass="61300">MNDIFENNKQNLLLINEIVANYRKQNFFVGSLKLSALLKNINSVVEVIFSREDCRDLAGELEQILPALLQAQGDQDYILQADILEGDFLPLLQKIQIKLQDDGIPQVPEFFESNMLILKEKNERLYKILQNVQGDNAKYVIAYAINGQPTVQARNGHRCFFMHSTMNPEWEAQVLAAGLPAAKNYVVFGMGLGYHVIELLKKYPENKVTVLDSEKYLLLQALRYMDWTTYFKENRIEIVYEPDITELIGHLKQMKDYELFMHYPTVQAVENPSIRTLLEDFFVTTSSMREQERFLDANFEKLSERHLPECSEIKSLFYKKNVVIVGAGPSVNQELPSLKQYRNNITIFATGHIAGTLLREGIIPDAIIITDPQPHMYQQVKGLDTKNIPLILLSTASSSVLDYYEGPVYIAYQNGYRKAEEIAEKIGAKAFETGGSVTTTALDIALQFEAEKVIFVGVDLAYTGGNSHAEGVGRRITATESLRKVISCSGEEVYTSKNLDIYRKWIERRIANLTGTVIYNTGNGARIAGAPCRRWDEMMGE</sequence>
<reference evidence="3 4" key="1">
    <citation type="submission" date="2018-08" db="EMBL/GenBank/DDBJ databases">
        <title>A genome reference for cultivated species of the human gut microbiota.</title>
        <authorList>
            <person name="Zou Y."/>
            <person name="Xue W."/>
            <person name="Luo G."/>
        </authorList>
    </citation>
    <scope>NUCLEOTIDE SEQUENCE [LARGE SCALE GENOMIC DNA]</scope>
    <source>
        <strain evidence="3 4">AM23-23AC</strain>
    </source>
</reference>
<evidence type="ECO:0000259" key="1">
    <source>
        <dbReference type="Pfam" id="PF01973"/>
    </source>
</evidence>
<dbReference type="InterPro" id="IPR002826">
    <property type="entry name" value="MptE-like"/>
</dbReference>
<dbReference type="InterPro" id="IPR045376">
    <property type="entry name" value="Maf_N"/>
</dbReference>
<dbReference type="PANTHER" id="PTHR41786">
    <property type="entry name" value="MOTILITY ACCESSORY FACTOR MAF"/>
    <property type="match status" value="1"/>
</dbReference>
<dbReference type="EMBL" id="QRHP01000012">
    <property type="protein sequence ID" value="RHF83268.1"/>
    <property type="molecule type" value="Genomic_DNA"/>
</dbReference>
<dbReference type="Pfam" id="PF01973">
    <property type="entry name" value="MptE-like"/>
    <property type="match status" value="1"/>
</dbReference>
<proteinExistence type="predicted"/>
<accession>A0A3R6GFY1</accession>
<dbReference type="RefSeq" id="WP_118203486.1">
    <property type="nucleotide sequence ID" value="NZ_QRHP01000012.1"/>
</dbReference>
<dbReference type="Proteomes" id="UP000283701">
    <property type="component" value="Unassembled WGS sequence"/>
</dbReference>
<protein>
    <submittedName>
        <fullName evidence="3">DUF115 domain-containing protein</fullName>
    </submittedName>
</protein>
<dbReference type="Pfam" id="PF20157">
    <property type="entry name" value="Maf_flag10_N"/>
    <property type="match status" value="1"/>
</dbReference>
<gene>
    <name evidence="3" type="ORF">DW654_11030</name>
</gene>
<feature type="domain" description="Glycosyltransferase Maf N-terminal" evidence="2">
    <location>
        <begin position="181"/>
        <end position="233"/>
    </location>
</feature>